<protein>
    <submittedName>
        <fullName evidence="3">Uncharacterized protein</fullName>
    </submittedName>
</protein>
<keyword evidence="1" id="KW-0472">Membrane</keyword>
<evidence type="ECO:0000313" key="4">
    <source>
        <dbReference type="Proteomes" id="UP000827549"/>
    </source>
</evidence>
<dbReference type="GeneID" id="87811023"/>
<dbReference type="AlphaFoldDB" id="A0AAF0YEA3"/>
<keyword evidence="1" id="KW-0812">Transmembrane</keyword>
<organism evidence="3 4">
    <name type="scientific">Vanrija pseudolonga</name>
    <dbReference type="NCBI Taxonomy" id="143232"/>
    <lineage>
        <taxon>Eukaryota</taxon>
        <taxon>Fungi</taxon>
        <taxon>Dikarya</taxon>
        <taxon>Basidiomycota</taxon>
        <taxon>Agaricomycotina</taxon>
        <taxon>Tremellomycetes</taxon>
        <taxon>Trichosporonales</taxon>
        <taxon>Trichosporonaceae</taxon>
        <taxon>Vanrija</taxon>
    </lineage>
</organism>
<dbReference type="RefSeq" id="XP_062630358.1">
    <property type="nucleotide sequence ID" value="XM_062774374.1"/>
</dbReference>
<gene>
    <name evidence="3" type="ORF">LOC62_06G007852</name>
</gene>
<keyword evidence="4" id="KW-1185">Reference proteome</keyword>
<name>A0AAF0YEA3_9TREE</name>
<evidence type="ECO:0000256" key="2">
    <source>
        <dbReference type="SAM" id="SignalP"/>
    </source>
</evidence>
<proteinExistence type="predicted"/>
<dbReference type="Proteomes" id="UP000827549">
    <property type="component" value="Chromosome 6"/>
</dbReference>
<sequence>MLLIPALALLLHVVMYCICDEITPYFYHTLQRYLRLDDSEMFTAVISFGLGVVFGVALVIMFLVVVIGPRVRRFMGGTDVEAAYGGYGHFFDDTRRIRQRPRRVLPGRRRARYVRLALHSTVVTFSDDESPSAVHDSVHSTQPTSVFNDPAATPSSEHLRAFNERRSAHYRIPPPSYRPMSLDSAALEALCV</sequence>
<accession>A0AAF0YEA3</accession>
<reference evidence="3" key="1">
    <citation type="submission" date="2023-10" db="EMBL/GenBank/DDBJ databases">
        <authorList>
            <person name="Noh H."/>
        </authorList>
    </citation>
    <scope>NUCLEOTIDE SEQUENCE</scope>
    <source>
        <strain evidence="3">DUCC4014</strain>
    </source>
</reference>
<keyword evidence="2" id="KW-0732">Signal</keyword>
<feature type="signal peptide" evidence="2">
    <location>
        <begin position="1"/>
        <end position="19"/>
    </location>
</feature>
<evidence type="ECO:0000256" key="1">
    <source>
        <dbReference type="SAM" id="Phobius"/>
    </source>
</evidence>
<keyword evidence="1" id="KW-1133">Transmembrane helix</keyword>
<dbReference type="EMBL" id="CP086719">
    <property type="protein sequence ID" value="WOO84332.1"/>
    <property type="molecule type" value="Genomic_DNA"/>
</dbReference>
<evidence type="ECO:0000313" key="3">
    <source>
        <dbReference type="EMBL" id="WOO84332.1"/>
    </source>
</evidence>
<feature type="transmembrane region" description="Helical" evidence="1">
    <location>
        <begin position="43"/>
        <end position="67"/>
    </location>
</feature>
<feature type="chain" id="PRO_5042246571" evidence="2">
    <location>
        <begin position="20"/>
        <end position="192"/>
    </location>
</feature>